<dbReference type="RefSeq" id="WP_025818824.1">
    <property type="nucleotide sequence ID" value="NZ_CP060088.1"/>
</dbReference>
<evidence type="ECO:0000313" key="2">
    <source>
        <dbReference type="EMBL" id="HAS6675325.1"/>
    </source>
</evidence>
<reference evidence="2" key="1">
    <citation type="journal article" date="2018" name="Genome Biol.">
        <title>SKESA: strategic k-mer extension for scrupulous assemblies.</title>
        <authorList>
            <person name="Souvorov A."/>
            <person name="Agarwala R."/>
            <person name="Lipman D.J."/>
        </authorList>
    </citation>
    <scope>NUCLEOTIDE SEQUENCE</scope>
    <source>
        <strain evidence="2">1930</strain>
    </source>
</reference>
<protein>
    <submittedName>
        <fullName evidence="2">Phage baseplate protein</fullName>
    </submittedName>
</protein>
<name>A0A8H9JW22_VIBPH</name>
<reference evidence="2" key="2">
    <citation type="submission" date="2019-12" db="EMBL/GenBank/DDBJ databases">
        <authorList>
            <consortium name="NCBI Pathogen Detection Project"/>
        </authorList>
    </citation>
    <scope>NUCLEOTIDE SEQUENCE</scope>
    <source>
        <strain evidence="2">1930</strain>
    </source>
</reference>
<dbReference type="EMBL" id="DACQKT010000001">
    <property type="protein sequence ID" value="HAS6675325.1"/>
    <property type="molecule type" value="Genomic_DNA"/>
</dbReference>
<dbReference type="AlphaFoldDB" id="A0A8H9JW22"/>
<evidence type="ECO:0000259" key="1">
    <source>
        <dbReference type="Pfam" id="PF04865"/>
    </source>
</evidence>
<gene>
    <name evidence="2" type="ORF">I7278_00720</name>
</gene>
<comment type="caution">
    <text evidence="2">The sequence shown here is derived from an EMBL/GenBank/DDBJ whole genome shotgun (WGS) entry which is preliminary data.</text>
</comment>
<dbReference type="Pfam" id="PF04865">
    <property type="entry name" value="Baseplate_J"/>
    <property type="match status" value="1"/>
</dbReference>
<organism evidence="2">
    <name type="scientific">Vibrio parahaemolyticus</name>
    <dbReference type="NCBI Taxonomy" id="670"/>
    <lineage>
        <taxon>Bacteria</taxon>
        <taxon>Pseudomonadati</taxon>
        <taxon>Pseudomonadota</taxon>
        <taxon>Gammaproteobacteria</taxon>
        <taxon>Vibrionales</taxon>
        <taxon>Vibrionaceae</taxon>
        <taxon>Vibrio</taxon>
    </lineage>
</organism>
<proteinExistence type="predicted"/>
<feature type="domain" description="Baseplate protein J-like barrel" evidence="1">
    <location>
        <begin position="103"/>
        <end position="188"/>
    </location>
</feature>
<dbReference type="InterPro" id="IPR006949">
    <property type="entry name" value="Barrel_Baseplate_J-like"/>
</dbReference>
<sequence length="392" mass="42256">MSTNRFPTLPEPSLVTPDFEGDLASLKERYFKKTGYYPTVNDPETVHLEAIAYSKNEVVDEINYESKQNLLAFAKGDRLEHLGALVGAGERLGESAASTVIELTFTAGHAGLVIPMGYQVKAVDDETIFECMTDYIVDAGDANLLANFECQTPGESGNGFIAGQISTIVDTSIAEVESATNVTTSQGGAQEEDDDRYAYRIWLAPSGWSSCGPYDAYEYFALSASSAIGSVSIWTPEPNDISISAILLDGSLPEQPIIDAIYAQCSGKTRVPQGDRVTVVAPGGVDGTATIALQVFNDYAALGKTIVDTATKLVNDELLKWRTTHGKDIVVQDLETICKNIEGVYYAAVTITDSDGNVIDKKKSISKQERANITLTSVTHTVIDELSSNNFQ</sequence>
<dbReference type="Proteomes" id="UP000856022">
    <property type="component" value="Unassembled WGS sequence"/>
</dbReference>
<accession>A0A8H9JW22</accession>